<dbReference type="OrthoDB" id="2019572at2759"/>
<keyword evidence="2" id="KW-0328">Glycosyltransferase</keyword>
<keyword evidence="7" id="KW-1185">Reference proteome</keyword>
<dbReference type="PANTHER" id="PTHR45719:SF8">
    <property type="entry name" value="BETA-GLUCURONOSYLTRANSFERASE GLCAT14C"/>
    <property type="match status" value="1"/>
</dbReference>
<dbReference type="InterPro" id="IPR003406">
    <property type="entry name" value="Glyco_trans_14"/>
</dbReference>
<evidence type="ECO:0000313" key="6">
    <source>
        <dbReference type="EMBL" id="KAF3449256.1"/>
    </source>
</evidence>
<name>A0A8K0MKA5_9ROSA</name>
<dbReference type="PANTHER" id="PTHR45719">
    <property type="entry name" value="GLYCOSYLTRANSFERASE"/>
    <property type="match status" value="1"/>
</dbReference>
<keyword evidence="5" id="KW-0325">Glycoprotein</keyword>
<dbReference type="GO" id="GO:0015020">
    <property type="term" value="F:glucuronosyltransferase activity"/>
    <property type="evidence" value="ECO:0007669"/>
    <property type="project" value="InterPro"/>
</dbReference>
<keyword evidence="3" id="KW-0808">Transferase</keyword>
<comment type="caution">
    <text evidence="6">The sequence shown here is derived from an EMBL/GenBank/DDBJ whole genome shotgun (WGS) entry which is preliminary data.</text>
</comment>
<dbReference type="GO" id="GO:0016020">
    <property type="term" value="C:membrane"/>
    <property type="evidence" value="ECO:0007669"/>
    <property type="project" value="UniProtKB-SubCell"/>
</dbReference>
<evidence type="ECO:0000256" key="4">
    <source>
        <dbReference type="ARBA" id="ARBA00023136"/>
    </source>
</evidence>
<protein>
    <submittedName>
        <fullName evidence="6">Uncharacterized protein</fullName>
    </submittedName>
</protein>
<dbReference type="Proteomes" id="UP000796880">
    <property type="component" value="Unassembled WGS sequence"/>
</dbReference>
<comment type="subcellular location">
    <subcellularLocation>
        <location evidence="1">Membrane</location>
        <topology evidence="1">Single-pass type II membrane protein</topology>
    </subcellularLocation>
</comment>
<evidence type="ECO:0000256" key="2">
    <source>
        <dbReference type="ARBA" id="ARBA00022676"/>
    </source>
</evidence>
<organism evidence="6 7">
    <name type="scientific">Rhamnella rubrinervis</name>
    <dbReference type="NCBI Taxonomy" id="2594499"/>
    <lineage>
        <taxon>Eukaryota</taxon>
        <taxon>Viridiplantae</taxon>
        <taxon>Streptophyta</taxon>
        <taxon>Embryophyta</taxon>
        <taxon>Tracheophyta</taxon>
        <taxon>Spermatophyta</taxon>
        <taxon>Magnoliopsida</taxon>
        <taxon>eudicotyledons</taxon>
        <taxon>Gunneridae</taxon>
        <taxon>Pentapetalae</taxon>
        <taxon>rosids</taxon>
        <taxon>fabids</taxon>
        <taxon>Rosales</taxon>
        <taxon>Rhamnaceae</taxon>
        <taxon>rhamnoid group</taxon>
        <taxon>Rhamneae</taxon>
        <taxon>Rhamnella</taxon>
    </lineage>
</organism>
<dbReference type="EMBL" id="VOIH02000004">
    <property type="protein sequence ID" value="KAF3449256.1"/>
    <property type="molecule type" value="Genomic_DNA"/>
</dbReference>
<dbReference type="AlphaFoldDB" id="A0A8K0MKA5"/>
<evidence type="ECO:0000256" key="3">
    <source>
        <dbReference type="ARBA" id="ARBA00022679"/>
    </source>
</evidence>
<accession>A0A8K0MKA5</accession>
<evidence type="ECO:0000256" key="5">
    <source>
        <dbReference type="ARBA" id="ARBA00023180"/>
    </source>
</evidence>
<evidence type="ECO:0000256" key="1">
    <source>
        <dbReference type="ARBA" id="ARBA00004606"/>
    </source>
</evidence>
<evidence type="ECO:0000313" key="7">
    <source>
        <dbReference type="Proteomes" id="UP000796880"/>
    </source>
</evidence>
<proteinExistence type="predicted"/>
<dbReference type="InterPro" id="IPR044610">
    <property type="entry name" value="GLCAT14A/B/C"/>
</dbReference>
<dbReference type="Pfam" id="PF02485">
    <property type="entry name" value="Branch"/>
    <property type="match status" value="1"/>
</dbReference>
<keyword evidence="4" id="KW-0472">Membrane</keyword>
<sequence>MKRAHIPNYLDRKWLILLLTTSVLFLLLFLTVALDHSKYSSTADFDYGRSQFAALDPDFGDGNDRLGLPKLPRLAYLLSGTKGDVQRLRRLLQALYHPRNYYVLHLDLEASDAERLELAKYVKSEGVVRRFRNAMVVGKANLVTYKGPTMIASTLHAVAILLKRAKDWDWFVNLSSSDYPLMPQDDILHIFSYLPRDLNFLEHTSNIGWKENQRARPIIIDPGLYHSKKSGVFWAKERRSMPASFKLFMGSSSVVLTKPFLEFCIWGWDNLPRTLLMYYTNFQSSIEGYFHTVVCNHKDYQNTTVNHDLHYIKWDNPPKLHPITLTLEHFDDMVQSGAPFARMFATDDPVLDKIDKELLRRSSEQFTPGGWCLHNSVVHRGTCLVHGNPNVVKPTVKAV</sequence>
<gene>
    <name evidence="6" type="ORF">FNV43_RR09984</name>
</gene>
<reference evidence="6" key="1">
    <citation type="submission" date="2020-03" db="EMBL/GenBank/DDBJ databases">
        <title>A high-quality chromosome-level genome assembly of a woody plant with both climbing and erect habits, Rhamnella rubrinervis.</title>
        <authorList>
            <person name="Lu Z."/>
            <person name="Yang Y."/>
            <person name="Zhu X."/>
            <person name="Sun Y."/>
        </authorList>
    </citation>
    <scope>NUCLEOTIDE SEQUENCE</scope>
    <source>
        <strain evidence="6">BYM</strain>
        <tissue evidence="6">Leaf</tissue>
    </source>
</reference>